<dbReference type="EMBL" id="CGIH01000042">
    <property type="protein sequence ID" value="CQB52005.1"/>
    <property type="molecule type" value="Genomic_DNA"/>
</dbReference>
<gene>
    <name evidence="7" type="ORF">2468</name>
</gene>
<dbReference type="STRING" id="690567.2468"/>
<keyword evidence="3 6" id="KW-0963">Cytoplasm</keyword>
<protein>
    <recommendedName>
        <fullName evidence="6">Flagellar secretion chaperone FliS</fullName>
    </recommendedName>
</protein>
<keyword evidence="4 6" id="KW-1005">Bacterial flagellum biogenesis</keyword>
<proteinExistence type="inferred from homology"/>
<dbReference type="GO" id="GO:0044780">
    <property type="term" value="P:bacterial-type flagellum assembly"/>
    <property type="evidence" value="ECO:0007669"/>
    <property type="project" value="InterPro"/>
</dbReference>
<evidence type="ECO:0000313" key="7">
    <source>
        <dbReference type="EMBL" id="CQB52005.1"/>
    </source>
</evidence>
<dbReference type="CDD" id="cd16098">
    <property type="entry name" value="FliS"/>
    <property type="match status" value="1"/>
</dbReference>
<keyword evidence="5" id="KW-0143">Chaperone</keyword>
<dbReference type="InterPro" id="IPR036584">
    <property type="entry name" value="FliS_sf"/>
</dbReference>
<keyword evidence="7" id="KW-0966">Cell projection</keyword>
<dbReference type="OrthoDB" id="1524959at2"/>
<dbReference type="NCBIfam" id="TIGR00208">
    <property type="entry name" value="fliS"/>
    <property type="match status" value="1"/>
</dbReference>
<accession>A0A0E3WAR5</accession>
<keyword evidence="7" id="KW-0282">Flagellum</keyword>
<evidence type="ECO:0000313" key="8">
    <source>
        <dbReference type="Proteomes" id="UP000045545"/>
    </source>
</evidence>
<dbReference type="PANTHER" id="PTHR34773:SF1">
    <property type="entry name" value="FLAGELLAR SECRETION CHAPERONE FLIS"/>
    <property type="match status" value="1"/>
</dbReference>
<name>A0A0E3WAR5_9FIRM</name>
<reference evidence="7 8" key="1">
    <citation type="submission" date="2015-03" db="EMBL/GenBank/DDBJ databases">
        <authorList>
            <person name="Murphy D."/>
        </authorList>
    </citation>
    <scope>NUCLEOTIDE SEQUENCE [LARGE SCALE GENOMIC DNA]</scope>
    <source>
        <strain evidence="7 8">OL-4</strain>
    </source>
</reference>
<evidence type="ECO:0000256" key="2">
    <source>
        <dbReference type="ARBA" id="ARBA00008787"/>
    </source>
</evidence>
<dbReference type="Proteomes" id="UP000045545">
    <property type="component" value="Unassembled WGS sequence"/>
</dbReference>
<evidence type="ECO:0000256" key="5">
    <source>
        <dbReference type="ARBA" id="ARBA00023186"/>
    </source>
</evidence>
<evidence type="ECO:0000256" key="4">
    <source>
        <dbReference type="ARBA" id="ARBA00022795"/>
    </source>
</evidence>
<dbReference type="PIRSF" id="PIRSF039090">
    <property type="entry name" value="Flis"/>
    <property type="match status" value="1"/>
</dbReference>
<evidence type="ECO:0000256" key="6">
    <source>
        <dbReference type="PIRNR" id="PIRNR039090"/>
    </source>
</evidence>
<keyword evidence="8" id="KW-1185">Reference proteome</keyword>
<evidence type="ECO:0000256" key="1">
    <source>
        <dbReference type="ARBA" id="ARBA00004514"/>
    </source>
</evidence>
<dbReference type="GO" id="GO:0005829">
    <property type="term" value="C:cytosol"/>
    <property type="evidence" value="ECO:0007669"/>
    <property type="project" value="UniProtKB-SubCell"/>
</dbReference>
<dbReference type="InterPro" id="IPR003713">
    <property type="entry name" value="FliS"/>
</dbReference>
<dbReference type="PANTHER" id="PTHR34773">
    <property type="entry name" value="FLAGELLAR SECRETION CHAPERONE FLIS"/>
    <property type="match status" value="1"/>
</dbReference>
<dbReference type="AlphaFoldDB" id="A0A0E3WAR5"/>
<dbReference type="Gene3D" id="1.20.120.340">
    <property type="entry name" value="Flagellar protein FliS"/>
    <property type="match status" value="1"/>
</dbReference>
<dbReference type="SUPFAM" id="SSF101116">
    <property type="entry name" value="Flagellar export chaperone FliS"/>
    <property type="match status" value="1"/>
</dbReference>
<keyword evidence="7" id="KW-0969">Cilium</keyword>
<dbReference type="Pfam" id="PF02561">
    <property type="entry name" value="FliS"/>
    <property type="match status" value="1"/>
</dbReference>
<sequence length="147" mass="16593">MNMNAQAYDQYRKTSVETVAPEKLLIMLYDAALKNINNAKNAIVQKDMNLAHQDIMKTEDIIIELMSSLNMDYEISASLYTLYEYLLHQLAQANIKKDITILDEVNGFVLDLRNTWNEAMKGLNNTPAAVKNTAAEDPPLKTINVKG</sequence>
<comment type="similarity">
    <text evidence="2 6">Belongs to the FliS family.</text>
</comment>
<evidence type="ECO:0000256" key="3">
    <source>
        <dbReference type="ARBA" id="ARBA00022490"/>
    </source>
</evidence>
<comment type="subcellular location">
    <subcellularLocation>
        <location evidence="1 6">Cytoplasm</location>
        <location evidence="1 6">Cytosol</location>
    </subcellularLocation>
</comment>
<organism evidence="7 8">
    <name type="scientific">Syntrophomonas zehnderi OL-4</name>
    <dbReference type="NCBI Taxonomy" id="690567"/>
    <lineage>
        <taxon>Bacteria</taxon>
        <taxon>Bacillati</taxon>
        <taxon>Bacillota</taxon>
        <taxon>Clostridia</taxon>
        <taxon>Eubacteriales</taxon>
        <taxon>Syntrophomonadaceae</taxon>
        <taxon>Syntrophomonas</taxon>
    </lineage>
</organism>
<dbReference type="GO" id="GO:0071973">
    <property type="term" value="P:bacterial-type flagellum-dependent cell motility"/>
    <property type="evidence" value="ECO:0007669"/>
    <property type="project" value="TreeGrafter"/>
</dbReference>